<proteinExistence type="predicted"/>
<comment type="caution">
    <text evidence="1">The sequence shown here is derived from an EMBL/GenBank/DDBJ whole genome shotgun (WGS) entry which is preliminary data.</text>
</comment>
<dbReference type="EMBL" id="JANHOG010000861">
    <property type="protein sequence ID" value="KAJ3551118.1"/>
    <property type="molecule type" value="Genomic_DNA"/>
</dbReference>
<evidence type="ECO:0000313" key="2">
    <source>
        <dbReference type="Proteomes" id="UP001148662"/>
    </source>
</evidence>
<reference evidence="1" key="1">
    <citation type="submission" date="2022-07" db="EMBL/GenBank/DDBJ databases">
        <title>Genome Sequence of Phlebia brevispora.</title>
        <authorList>
            <person name="Buettner E."/>
        </authorList>
    </citation>
    <scope>NUCLEOTIDE SEQUENCE</scope>
    <source>
        <strain evidence="1">MPL23</strain>
    </source>
</reference>
<gene>
    <name evidence="1" type="ORF">NM688_g4920</name>
</gene>
<dbReference type="Proteomes" id="UP001148662">
    <property type="component" value="Unassembled WGS sequence"/>
</dbReference>
<evidence type="ECO:0000313" key="1">
    <source>
        <dbReference type="EMBL" id="KAJ3551118.1"/>
    </source>
</evidence>
<organism evidence="1 2">
    <name type="scientific">Phlebia brevispora</name>
    <dbReference type="NCBI Taxonomy" id="194682"/>
    <lineage>
        <taxon>Eukaryota</taxon>
        <taxon>Fungi</taxon>
        <taxon>Dikarya</taxon>
        <taxon>Basidiomycota</taxon>
        <taxon>Agaricomycotina</taxon>
        <taxon>Agaricomycetes</taxon>
        <taxon>Polyporales</taxon>
        <taxon>Meruliaceae</taxon>
        <taxon>Phlebia</taxon>
    </lineage>
</organism>
<name>A0ACC1T1L5_9APHY</name>
<keyword evidence="2" id="KW-1185">Reference proteome</keyword>
<protein>
    <submittedName>
        <fullName evidence="1">Uncharacterized protein</fullName>
    </submittedName>
</protein>
<sequence>MTSFKDGDPPADIPLAVLDAGNEHHASQAVAEFQAQDSQPHEITTQEREHNEAFKLDRHGLWSLGAQHLSSTWGDRTAEFAFYLYLIQLFQTTLLPASLYGFFTTGIAILFSGPIGSLVDRVPKLQFVRWCILFQKLSASGAYACFLVLFATSLQDRAATGLHAPFLVWLLFALIVLCGCALKLSTVGISVAIERDWVTCIAEGHDEALTTMNTILRRIDLLCKLLAPLFASLLTTAASYTFSVAFFLAFGVVTLIFEIFWIQVVYRRLPAIASEENEIRAARANRQAERSPSPTQPAWSVSLLRGRAQKWIHQEMIDWSDFVKHPIFGSSFSISCLYLTVLSFDGTMLSWLKTHAFSDPFIAGMRAICVVAGLFGTFIAPFMEKRIGLIRAGNWAIWSELFCLIPVLVSFYVDPPRDGMRSIGWNSALLFTGMALSRIGLWAFDLCQLKELQTALVDHPRRNAITGLQFSMQNIADLLKYVLTIILSRPSQFRWAALVSFISVGIGAISYLTFLKRMRGHIIHKEWTDTLLLLAKGRTRE</sequence>
<accession>A0ACC1T1L5</accession>